<keyword evidence="8 9" id="KW-0472">Membrane</keyword>
<keyword evidence="2" id="KW-0813">Transport</keyword>
<keyword evidence="4" id="KW-0762">Sugar transport</keyword>
<evidence type="ECO:0000256" key="1">
    <source>
        <dbReference type="ARBA" id="ARBA00006430"/>
    </source>
</evidence>
<keyword evidence="7 9" id="KW-1133">Transmembrane helix</keyword>
<feature type="transmembrane region" description="Helical" evidence="9">
    <location>
        <begin position="199"/>
        <end position="219"/>
    </location>
</feature>
<name>C2BF11_9FIRM</name>
<feature type="transmembrane region" description="Helical" evidence="9">
    <location>
        <begin position="51"/>
        <end position="68"/>
    </location>
</feature>
<comment type="caution">
    <text evidence="10">The sequence shown here is derived from an EMBL/GenBank/DDBJ whole genome shotgun (WGS) entry which is preliminary data.</text>
</comment>
<evidence type="ECO:0000256" key="8">
    <source>
        <dbReference type="ARBA" id="ARBA00023136"/>
    </source>
</evidence>
<evidence type="ECO:0000256" key="7">
    <source>
        <dbReference type="ARBA" id="ARBA00022989"/>
    </source>
</evidence>
<feature type="transmembrane region" description="Helical" evidence="9">
    <location>
        <begin position="225"/>
        <end position="246"/>
    </location>
</feature>
<comment type="similarity">
    <text evidence="1">Belongs to the KdgT transporter family.</text>
</comment>
<accession>C2BF11</accession>
<protein>
    <submittedName>
        <fullName evidence="10">Putative 2-keto-3-deoxygluconate transporter</fullName>
    </submittedName>
</protein>
<evidence type="ECO:0000256" key="5">
    <source>
        <dbReference type="ARBA" id="ARBA00022692"/>
    </source>
</evidence>
<keyword evidence="5 9" id="KW-0812">Transmembrane</keyword>
<keyword evidence="11" id="KW-1185">Reference proteome</keyword>
<evidence type="ECO:0000256" key="3">
    <source>
        <dbReference type="ARBA" id="ARBA00022475"/>
    </source>
</evidence>
<feature type="transmembrane region" description="Helical" evidence="9">
    <location>
        <begin position="284"/>
        <end position="309"/>
    </location>
</feature>
<dbReference type="eggNOG" id="ENOG502Z7JT">
    <property type="taxonomic scope" value="Bacteria"/>
</dbReference>
<dbReference type="EMBL" id="ABYO01000192">
    <property type="protein sequence ID" value="EEI86542.1"/>
    <property type="molecule type" value="Genomic_DNA"/>
</dbReference>
<feature type="transmembrane region" description="Helical" evidence="9">
    <location>
        <begin position="106"/>
        <end position="129"/>
    </location>
</feature>
<proteinExistence type="inferred from homology"/>
<dbReference type="HOGENOM" id="CLU_057476_0_0_9"/>
<keyword evidence="3" id="KW-1003">Cell membrane</keyword>
<gene>
    <name evidence="10" type="ORF">HMPREF0072_0931</name>
</gene>
<keyword evidence="6" id="KW-0769">Symport</keyword>
<evidence type="ECO:0000313" key="10">
    <source>
        <dbReference type="EMBL" id="EEI86542.1"/>
    </source>
</evidence>
<dbReference type="AlphaFoldDB" id="C2BF11"/>
<evidence type="ECO:0000256" key="2">
    <source>
        <dbReference type="ARBA" id="ARBA00022448"/>
    </source>
</evidence>
<dbReference type="GO" id="GO:0015649">
    <property type="term" value="F:2-keto-3-deoxygluconate:proton symporter activity"/>
    <property type="evidence" value="ECO:0007669"/>
    <property type="project" value="InterPro"/>
</dbReference>
<evidence type="ECO:0000256" key="9">
    <source>
        <dbReference type="SAM" id="Phobius"/>
    </source>
</evidence>
<feature type="transmembrane region" description="Helical" evidence="9">
    <location>
        <begin position="141"/>
        <end position="163"/>
    </location>
</feature>
<dbReference type="InterPro" id="IPR004684">
    <property type="entry name" value="2keto-3dGluconate_permease"/>
</dbReference>
<sequence length="317" mass="34124">MEDFMLARFFKKVPAATIVVPMIFAAIIHTFAPNLFVVGPMTAAMNSKEGLNVIIDITLVAVGSQLTFKRLRLALHRGLVLFLSKWLTAVVLGYIFFKLFGREGFLGISALAFIAAISNHNNSLFIGLIGEYGDEYDMASAAITAVISVPIFTFLTLSMLGVADITPNSILDLALPIIIGIFFGNLDKSFCDFLAGTQTYMMPFLGYAIGSGINLSAIFKGGAAGVVLAVLTIASAFIITLPADIFINKRPGWAAISIYTAAGNSVIVPFLVCDFDPSWQAYENLAAAQLGTVVIVSSLLVPFVASLWLKIRKSRKF</sequence>
<feature type="transmembrane region" description="Helical" evidence="9">
    <location>
        <begin position="169"/>
        <end position="187"/>
    </location>
</feature>
<dbReference type="GO" id="GO:0016020">
    <property type="term" value="C:membrane"/>
    <property type="evidence" value="ECO:0007669"/>
    <property type="project" value="InterPro"/>
</dbReference>
<dbReference type="STRING" id="525254.HMPREF0072_0931"/>
<evidence type="ECO:0000313" key="11">
    <source>
        <dbReference type="Proteomes" id="UP000005984"/>
    </source>
</evidence>
<dbReference type="Pfam" id="PF03812">
    <property type="entry name" value="KdgT"/>
    <property type="match status" value="1"/>
</dbReference>
<feature type="transmembrane region" description="Helical" evidence="9">
    <location>
        <begin position="80"/>
        <end position="100"/>
    </location>
</feature>
<dbReference type="Proteomes" id="UP000005984">
    <property type="component" value="Unassembled WGS sequence"/>
</dbReference>
<organism evidence="10 11">
    <name type="scientific">Anaerococcus lactolyticus ATCC 51172</name>
    <dbReference type="NCBI Taxonomy" id="525254"/>
    <lineage>
        <taxon>Bacteria</taxon>
        <taxon>Bacillati</taxon>
        <taxon>Bacillota</taxon>
        <taxon>Tissierellia</taxon>
        <taxon>Tissierellales</taxon>
        <taxon>Peptoniphilaceae</taxon>
        <taxon>Anaerococcus</taxon>
    </lineage>
</organism>
<reference evidence="10 11" key="1">
    <citation type="submission" date="2008-10" db="EMBL/GenBank/DDBJ databases">
        <authorList>
            <person name="Qin X."/>
            <person name="Bachman B."/>
            <person name="Battles P."/>
            <person name="Bell A."/>
            <person name="Bess C."/>
            <person name="Bickham C."/>
            <person name="Chaboub L."/>
            <person name="Chen D."/>
            <person name="Coyle M."/>
            <person name="Deiros D.R."/>
            <person name="Dinh H."/>
            <person name="Forbes L."/>
            <person name="Fowler G."/>
            <person name="Francisco L."/>
            <person name="Fu Q."/>
            <person name="Gubbala S."/>
            <person name="Hale W."/>
            <person name="Han Y."/>
            <person name="Hemphill L."/>
            <person name="Highlander S.K."/>
            <person name="Hirani K."/>
            <person name="Hogues M."/>
            <person name="Jackson L."/>
            <person name="Jakkamsetti A."/>
            <person name="Javaid M."/>
            <person name="Jiang H."/>
            <person name="Korchina V."/>
            <person name="Kovar C."/>
            <person name="Lara F."/>
            <person name="Lee S."/>
            <person name="Mata R."/>
            <person name="Mathew T."/>
            <person name="Moen C."/>
            <person name="Morales K."/>
            <person name="Munidasa M."/>
            <person name="Nazareth L."/>
            <person name="Ngo R."/>
            <person name="Nguyen L."/>
            <person name="Okwuonu G."/>
            <person name="Ongeri F."/>
            <person name="Patil S."/>
            <person name="Petrosino J."/>
            <person name="Pham C."/>
            <person name="Pham P."/>
            <person name="Pu L.-L."/>
            <person name="Puazo M."/>
            <person name="Raj R."/>
            <person name="Reid J."/>
            <person name="Rouhana J."/>
            <person name="Saada N."/>
            <person name="Shang Y."/>
            <person name="Simmons D."/>
            <person name="Thornton R."/>
            <person name="Warren J."/>
            <person name="Weissenberger G."/>
            <person name="Zhang J."/>
            <person name="Zhang L."/>
            <person name="Zhou C."/>
            <person name="Zhu D."/>
            <person name="Muzny D."/>
            <person name="Worley K."/>
            <person name="Gibbs R."/>
        </authorList>
    </citation>
    <scope>NUCLEOTIDE SEQUENCE [LARGE SCALE GENOMIC DNA]</scope>
    <source>
        <strain evidence="10 11">ATCC 51172</strain>
    </source>
</reference>
<evidence type="ECO:0000256" key="6">
    <source>
        <dbReference type="ARBA" id="ARBA00022847"/>
    </source>
</evidence>
<feature type="transmembrane region" description="Helical" evidence="9">
    <location>
        <begin position="12"/>
        <end position="31"/>
    </location>
</feature>
<evidence type="ECO:0000256" key="4">
    <source>
        <dbReference type="ARBA" id="ARBA00022597"/>
    </source>
</evidence>